<keyword evidence="5" id="KW-0732">Signal</keyword>
<keyword evidence="3" id="KW-0964">Secreted</keyword>
<dbReference type="Gene3D" id="3.80.10.10">
    <property type="entry name" value="Ribonuclease Inhibitor"/>
    <property type="match status" value="2"/>
</dbReference>
<comment type="subcellular location">
    <subcellularLocation>
        <location evidence="1">Secreted</location>
    </subcellularLocation>
</comment>
<dbReference type="InterPro" id="IPR003591">
    <property type="entry name" value="Leu-rich_rpt_typical-subtyp"/>
</dbReference>
<evidence type="ECO:0000256" key="1">
    <source>
        <dbReference type="ARBA" id="ARBA00004613"/>
    </source>
</evidence>
<dbReference type="SUPFAM" id="SSF52058">
    <property type="entry name" value="L domain-like"/>
    <property type="match status" value="1"/>
</dbReference>
<evidence type="ECO:0000256" key="3">
    <source>
        <dbReference type="ARBA" id="ARBA00022525"/>
    </source>
</evidence>
<keyword evidence="11" id="KW-1185">Reference proteome</keyword>
<protein>
    <recommendedName>
        <fullName evidence="8">Tsukushi</fullName>
    </recommendedName>
    <alternativeName>
        <fullName evidence="9">Leucine-rich repeat-containing protein 54</fullName>
    </alternativeName>
</protein>
<dbReference type="FunFam" id="3.80.10.10:FF:000308">
    <property type="entry name" value="tsukushin isoform X3"/>
    <property type="match status" value="1"/>
</dbReference>
<dbReference type="PRINTS" id="PR00019">
    <property type="entry name" value="LEURICHRPT"/>
</dbReference>
<evidence type="ECO:0000256" key="5">
    <source>
        <dbReference type="ARBA" id="ARBA00022729"/>
    </source>
</evidence>
<dbReference type="InterPro" id="IPR050328">
    <property type="entry name" value="Dev_Immune_Receptor"/>
</dbReference>
<keyword evidence="7" id="KW-0325">Glycoprotein</keyword>
<name>A0AAD8DJ78_ACIOX</name>
<dbReference type="GO" id="GO:0009653">
    <property type="term" value="P:anatomical structure morphogenesis"/>
    <property type="evidence" value="ECO:0007669"/>
    <property type="project" value="UniProtKB-ARBA"/>
</dbReference>
<dbReference type="PANTHER" id="PTHR24373">
    <property type="entry name" value="SLIT RELATED LEUCINE-RICH REPEAT NEURONAL PROTEIN"/>
    <property type="match status" value="1"/>
</dbReference>
<evidence type="ECO:0000256" key="2">
    <source>
        <dbReference type="ARBA" id="ARBA00022473"/>
    </source>
</evidence>
<evidence type="ECO:0000256" key="9">
    <source>
        <dbReference type="ARBA" id="ARBA00074988"/>
    </source>
</evidence>
<evidence type="ECO:0000256" key="6">
    <source>
        <dbReference type="ARBA" id="ARBA00022737"/>
    </source>
</evidence>
<dbReference type="InterPro" id="IPR001611">
    <property type="entry name" value="Leu-rich_rpt"/>
</dbReference>
<evidence type="ECO:0000313" key="11">
    <source>
        <dbReference type="Proteomes" id="UP001230051"/>
    </source>
</evidence>
<proteinExistence type="predicted"/>
<evidence type="ECO:0000256" key="4">
    <source>
        <dbReference type="ARBA" id="ARBA00022614"/>
    </source>
</evidence>
<dbReference type="Pfam" id="PF13855">
    <property type="entry name" value="LRR_8"/>
    <property type="match status" value="2"/>
</dbReference>
<dbReference type="AlphaFoldDB" id="A0AAD8DJ78"/>
<keyword evidence="6" id="KW-0677">Repeat</keyword>
<evidence type="ECO:0000256" key="8">
    <source>
        <dbReference type="ARBA" id="ARBA00074718"/>
    </source>
</evidence>
<evidence type="ECO:0000256" key="7">
    <source>
        <dbReference type="ARBA" id="ARBA00023180"/>
    </source>
</evidence>
<keyword evidence="2" id="KW-0217">Developmental protein</keyword>
<organism evidence="10 11">
    <name type="scientific">Acipenser oxyrinchus oxyrinchus</name>
    <dbReference type="NCBI Taxonomy" id="40147"/>
    <lineage>
        <taxon>Eukaryota</taxon>
        <taxon>Metazoa</taxon>
        <taxon>Chordata</taxon>
        <taxon>Craniata</taxon>
        <taxon>Vertebrata</taxon>
        <taxon>Euteleostomi</taxon>
        <taxon>Actinopterygii</taxon>
        <taxon>Chondrostei</taxon>
        <taxon>Acipenseriformes</taxon>
        <taxon>Acipenseridae</taxon>
        <taxon>Acipenser</taxon>
    </lineage>
</organism>
<comment type="caution">
    <text evidence="10">The sequence shown here is derived from an EMBL/GenBank/DDBJ whole genome shotgun (WGS) entry which is preliminary data.</text>
</comment>
<reference evidence="10" key="1">
    <citation type="submission" date="2022-02" db="EMBL/GenBank/DDBJ databases">
        <title>Atlantic sturgeon de novo genome assembly.</title>
        <authorList>
            <person name="Stock M."/>
            <person name="Klopp C."/>
            <person name="Guiguen Y."/>
            <person name="Cabau C."/>
            <person name="Parinello H."/>
            <person name="Santidrian Yebra-Pimentel E."/>
            <person name="Kuhl H."/>
            <person name="Dirks R.P."/>
            <person name="Guessner J."/>
            <person name="Wuertz S."/>
            <person name="Du K."/>
            <person name="Schartl M."/>
        </authorList>
    </citation>
    <scope>NUCLEOTIDE SEQUENCE</scope>
    <source>
        <strain evidence="10">STURGEONOMICS-FGT-2020</strain>
        <tissue evidence="10">Whole blood</tissue>
    </source>
</reference>
<dbReference type="PANTHER" id="PTHR24373:SF352">
    <property type="entry name" value="TSUKUSHI"/>
    <property type="match status" value="1"/>
</dbReference>
<dbReference type="GO" id="GO:0019955">
    <property type="term" value="F:cytokine binding"/>
    <property type="evidence" value="ECO:0007669"/>
    <property type="project" value="UniProtKB-ARBA"/>
</dbReference>
<dbReference type="Proteomes" id="UP001230051">
    <property type="component" value="Unassembled WGS sequence"/>
</dbReference>
<dbReference type="GO" id="GO:0005615">
    <property type="term" value="C:extracellular space"/>
    <property type="evidence" value="ECO:0007669"/>
    <property type="project" value="TreeGrafter"/>
</dbReference>
<gene>
    <name evidence="10" type="primary">TSKU</name>
    <name evidence="10" type="ORF">AOXY_G8067</name>
</gene>
<dbReference type="GO" id="GO:0031012">
    <property type="term" value="C:extracellular matrix"/>
    <property type="evidence" value="ECO:0007669"/>
    <property type="project" value="TreeGrafter"/>
</dbReference>
<dbReference type="EMBL" id="JAGXEW010000007">
    <property type="protein sequence ID" value="KAK1169303.1"/>
    <property type="molecule type" value="Genomic_DNA"/>
</dbReference>
<dbReference type="InterPro" id="IPR032675">
    <property type="entry name" value="LRR_dom_sf"/>
</dbReference>
<evidence type="ECO:0000313" key="10">
    <source>
        <dbReference type="EMBL" id="KAK1169303.1"/>
    </source>
</evidence>
<dbReference type="PROSITE" id="PS51450">
    <property type="entry name" value="LRR"/>
    <property type="match status" value="1"/>
</dbReference>
<dbReference type="FunFam" id="3.80.10.10:FF:000609">
    <property type="entry name" value="Tsukushi, small leucine rich proteoglycan"/>
    <property type="match status" value="1"/>
</dbReference>
<keyword evidence="4" id="KW-0433">Leucine-rich repeat</keyword>
<sequence>MTGEEAEQTVPQLLGIMTKQKRVIATHQTQASEFGDFSFSNQGGMDSQLWLCCLLIFILHVGSTESCHPGCRCEVESFGLFDSFSLTKVDCSRVGPHITPIPIPLDTSYLDLSSNHMETLTDSMLTGPGYTTLVSLDLSNNKLTRVHSKTFSKLRYLESLDLSSNCLEVLSDGCFSGLPLTEVDLSNNRLQEFRLDIFTSKSHGKPINLDLSNNVLTAVSRNPHSSSPNIQSLSLAGNRLTAVPLLQSVPVRSLNLDGNPIPHIQENAFVGMTELTHLSLSSLPALTSIQPNSFKGLQNLQVLDLSNCPKLKDLKPEVFSGLLSLQELNLSNSGVTALPSKLLNYLPSIRSITLGPNLHCWKSRKQGQFHPHTGRVKSGDTLTCDPAATLL</sequence>
<accession>A0AAD8DJ78</accession>
<dbReference type="SMART" id="SM00369">
    <property type="entry name" value="LRR_TYP"/>
    <property type="match status" value="7"/>
</dbReference>